<dbReference type="Gene3D" id="3.40.50.300">
    <property type="entry name" value="P-loop containing nucleotide triphosphate hydrolases"/>
    <property type="match status" value="1"/>
</dbReference>
<dbReference type="Proteomes" id="UP000246991">
    <property type="component" value="Unassembled WGS sequence"/>
</dbReference>
<sequence>MSSTNYPPHLPPGPPPQPPIIPPKDGVEQEIIIAVMGVTGTGKSYFIKEVSGISDVVVSNGLHSCTASVQPYSFLHAGAKITLIDTPGFNDTTKTDTEVLADICAWTSLNYRKGRLLSGIIYLHRITDVRMDGSSLKNLRMFQRLCGPGALKNVLLTTTQWSNVDPALGEFREDNLRHGDFWGGLVSKGASLERFMGTRESGLGLINKLMENEPKALNIQYQMVQKNMTLVETSAGKFINEELIALERKHQENLENLEKERQKAVKEKDDEMKEILAQEQAKAREKLEKAAAEKKLLADIHAAEMKKREEAERRREEERERNERAVIAVAAKDISVMAHLKCMFTSYDTRGRLIYDIDDTREFVKDSFPITIHYQFNFLAGIEVCVKTIAEIFDAGMGINNYVKYNGGYYRCKGEGCVKRGSQKFVIFRRV</sequence>
<evidence type="ECO:0000256" key="2">
    <source>
        <dbReference type="SAM" id="MobiDB-lite"/>
    </source>
</evidence>
<reference evidence="4 5" key="1">
    <citation type="submission" date="2018-03" db="EMBL/GenBank/DDBJ databases">
        <title>Genomes of Pezizomycetes fungi and the evolution of truffles.</title>
        <authorList>
            <person name="Murat C."/>
            <person name="Payen T."/>
            <person name="Noel B."/>
            <person name="Kuo A."/>
            <person name="Martin F.M."/>
        </authorList>
    </citation>
    <scope>NUCLEOTIDE SEQUENCE [LARGE SCALE GENOMIC DNA]</scope>
    <source>
        <strain evidence="4">091103-1</strain>
    </source>
</reference>
<evidence type="ECO:0000256" key="1">
    <source>
        <dbReference type="SAM" id="Coils"/>
    </source>
</evidence>
<feature type="coiled-coil region" evidence="1">
    <location>
        <begin position="240"/>
        <end position="328"/>
    </location>
</feature>
<dbReference type="InterPro" id="IPR006073">
    <property type="entry name" value="GTP-bd"/>
</dbReference>
<feature type="region of interest" description="Disordered" evidence="2">
    <location>
        <begin position="1"/>
        <end position="23"/>
    </location>
</feature>
<evidence type="ECO:0000259" key="3">
    <source>
        <dbReference type="Pfam" id="PF01926"/>
    </source>
</evidence>
<dbReference type="GO" id="GO:0005525">
    <property type="term" value="F:GTP binding"/>
    <property type="evidence" value="ECO:0007669"/>
    <property type="project" value="InterPro"/>
</dbReference>
<dbReference type="InterPro" id="IPR027417">
    <property type="entry name" value="P-loop_NTPase"/>
</dbReference>
<gene>
    <name evidence="4" type="ORF">C7212DRAFT_275951</name>
</gene>
<accession>A0A317SYW2</accession>
<feature type="domain" description="G" evidence="3">
    <location>
        <begin position="33"/>
        <end position="90"/>
    </location>
</feature>
<protein>
    <recommendedName>
        <fullName evidence="3">G domain-containing protein</fullName>
    </recommendedName>
</protein>
<organism evidence="4 5">
    <name type="scientific">Tuber magnatum</name>
    <name type="common">white Piedmont truffle</name>
    <dbReference type="NCBI Taxonomy" id="42249"/>
    <lineage>
        <taxon>Eukaryota</taxon>
        <taxon>Fungi</taxon>
        <taxon>Dikarya</taxon>
        <taxon>Ascomycota</taxon>
        <taxon>Pezizomycotina</taxon>
        <taxon>Pezizomycetes</taxon>
        <taxon>Pezizales</taxon>
        <taxon>Tuberaceae</taxon>
        <taxon>Tuber</taxon>
    </lineage>
</organism>
<keyword evidence="5" id="KW-1185">Reference proteome</keyword>
<feature type="compositionally biased region" description="Pro residues" evidence="2">
    <location>
        <begin position="8"/>
        <end position="22"/>
    </location>
</feature>
<dbReference type="OrthoDB" id="8954335at2759"/>
<dbReference type="SUPFAM" id="SSF52540">
    <property type="entry name" value="P-loop containing nucleoside triphosphate hydrolases"/>
    <property type="match status" value="1"/>
</dbReference>
<evidence type="ECO:0000313" key="5">
    <source>
        <dbReference type="Proteomes" id="UP000246991"/>
    </source>
</evidence>
<evidence type="ECO:0000313" key="4">
    <source>
        <dbReference type="EMBL" id="PWW79643.1"/>
    </source>
</evidence>
<dbReference type="AlphaFoldDB" id="A0A317SYW2"/>
<name>A0A317SYW2_9PEZI</name>
<proteinExistence type="predicted"/>
<comment type="caution">
    <text evidence="4">The sequence shown here is derived from an EMBL/GenBank/DDBJ whole genome shotgun (WGS) entry which is preliminary data.</text>
</comment>
<keyword evidence="1" id="KW-0175">Coiled coil</keyword>
<dbReference type="EMBL" id="PYWC01000007">
    <property type="protein sequence ID" value="PWW79643.1"/>
    <property type="molecule type" value="Genomic_DNA"/>
</dbReference>
<dbReference type="STRING" id="42249.A0A317SYW2"/>
<dbReference type="Pfam" id="PF01926">
    <property type="entry name" value="MMR_HSR1"/>
    <property type="match status" value="1"/>
</dbReference>